<evidence type="ECO:0000313" key="1">
    <source>
        <dbReference type="EMBL" id="KAI5327979.1"/>
    </source>
</evidence>
<reference evidence="1 2" key="1">
    <citation type="journal article" date="2022" name="G3 (Bethesda)">
        <title>Whole-genome sequence and methylome profiling of the almond [Prunus dulcis (Mill.) D.A. Webb] cultivar 'Nonpareil'.</title>
        <authorList>
            <person name="D'Amico-Willman K.M."/>
            <person name="Ouma W.Z."/>
            <person name="Meulia T."/>
            <person name="Sideli G.M."/>
            <person name="Gradziel T.M."/>
            <person name="Fresnedo-Ramirez J."/>
        </authorList>
    </citation>
    <scope>NUCLEOTIDE SEQUENCE [LARGE SCALE GENOMIC DNA]</scope>
    <source>
        <strain evidence="1">Clone GOH B32 T37-40</strain>
    </source>
</reference>
<evidence type="ECO:0000313" key="2">
    <source>
        <dbReference type="Proteomes" id="UP001054821"/>
    </source>
</evidence>
<sequence>MTWSRLQHIRQIPKAALVKKGMVIGHPQFHLCLLITFILASSSLSVVCGAQEHHHHNGIISHGALSNTEALYIKQRQLIYYGDEFGDRGNLVTVDHLLWFSRTRESEMLTWLYKLGSKPFSPTRLISRNRSWVPKELPIRSTGLASAGHGAFLHVSWHEMRVSVPMDEEDKVVLD</sequence>
<organism evidence="1 2">
    <name type="scientific">Prunus dulcis</name>
    <name type="common">Almond</name>
    <name type="synonym">Amygdalus dulcis</name>
    <dbReference type="NCBI Taxonomy" id="3755"/>
    <lineage>
        <taxon>Eukaryota</taxon>
        <taxon>Viridiplantae</taxon>
        <taxon>Streptophyta</taxon>
        <taxon>Embryophyta</taxon>
        <taxon>Tracheophyta</taxon>
        <taxon>Spermatophyta</taxon>
        <taxon>Magnoliopsida</taxon>
        <taxon>eudicotyledons</taxon>
        <taxon>Gunneridae</taxon>
        <taxon>Pentapetalae</taxon>
        <taxon>rosids</taxon>
        <taxon>fabids</taxon>
        <taxon>Rosales</taxon>
        <taxon>Rosaceae</taxon>
        <taxon>Amygdaloideae</taxon>
        <taxon>Amygdaleae</taxon>
        <taxon>Prunus</taxon>
    </lineage>
</organism>
<dbReference type="Proteomes" id="UP001054821">
    <property type="component" value="Chromosome 5"/>
</dbReference>
<protein>
    <submittedName>
        <fullName evidence="1">Uncharacterized protein</fullName>
    </submittedName>
</protein>
<gene>
    <name evidence="1" type="ORF">L3X38_027375</name>
</gene>
<dbReference type="EMBL" id="JAJFAZ020000005">
    <property type="protein sequence ID" value="KAI5327979.1"/>
    <property type="molecule type" value="Genomic_DNA"/>
</dbReference>
<comment type="caution">
    <text evidence="1">The sequence shown here is derived from an EMBL/GenBank/DDBJ whole genome shotgun (WGS) entry which is preliminary data.</text>
</comment>
<proteinExistence type="predicted"/>
<dbReference type="AlphaFoldDB" id="A0AAD4VPB2"/>
<accession>A0AAD4VPB2</accession>
<keyword evidence="2" id="KW-1185">Reference proteome</keyword>
<name>A0AAD4VPB2_PRUDU</name>